<dbReference type="PANTHER" id="PTHR43133:SF25">
    <property type="entry name" value="RNA POLYMERASE SIGMA FACTOR RFAY-RELATED"/>
    <property type="match status" value="1"/>
</dbReference>
<dbReference type="RefSeq" id="WP_343045895.1">
    <property type="nucleotide sequence ID" value="NZ_JACBZS010000001.1"/>
</dbReference>
<dbReference type="GO" id="GO:0016987">
    <property type="term" value="F:sigma factor activity"/>
    <property type="evidence" value="ECO:0007669"/>
    <property type="project" value="UniProtKB-KW"/>
</dbReference>
<keyword evidence="2" id="KW-0805">Transcription regulation</keyword>
<dbReference type="InterPro" id="IPR013249">
    <property type="entry name" value="RNA_pol_sigma70_r4_t2"/>
</dbReference>
<evidence type="ECO:0000256" key="2">
    <source>
        <dbReference type="ARBA" id="ARBA00023015"/>
    </source>
</evidence>
<dbReference type="Gene3D" id="1.10.10.10">
    <property type="entry name" value="Winged helix-like DNA-binding domain superfamily/Winged helix DNA-binding domain"/>
    <property type="match status" value="1"/>
</dbReference>
<dbReference type="GO" id="GO:0003677">
    <property type="term" value="F:DNA binding"/>
    <property type="evidence" value="ECO:0007669"/>
    <property type="project" value="InterPro"/>
</dbReference>
<dbReference type="Pfam" id="PF08281">
    <property type="entry name" value="Sigma70_r4_2"/>
    <property type="match status" value="1"/>
</dbReference>
<evidence type="ECO:0000259" key="5">
    <source>
        <dbReference type="SMART" id="SM00421"/>
    </source>
</evidence>
<dbReference type="InterPro" id="IPR036388">
    <property type="entry name" value="WH-like_DNA-bd_sf"/>
</dbReference>
<dbReference type="InterPro" id="IPR013325">
    <property type="entry name" value="RNA_pol_sigma_r2"/>
</dbReference>
<evidence type="ECO:0000256" key="4">
    <source>
        <dbReference type="ARBA" id="ARBA00023163"/>
    </source>
</evidence>
<comment type="caution">
    <text evidence="6">The sequence shown here is derived from an EMBL/GenBank/DDBJ whole genome shotgun (WGS) entry which is preliminary data.</text>
</comment>
<accession>A0A7Z0D995</accession>
<sequence length="203" mass="22382">MRGEETAGSNAPAGAEPTDADLWVRLRAGDEYAFRTLFGRHNKAVYNFAFRHSASWSMAEDVTQATFTTLWRRACEGTVDDLHLESARPVLLSMARNEASNALRSAKRHLRLVDRVESVTPKGTDNTERWLAEEKEMGHINDVLGRIPDNQRAVIELVAWAGLEMSEVAQVLGVPVGTVKSRLNRARSKLATTEIAQLLGGVG</sequence>
<reference evidence="6 7" key="1">
    <citation type="submission" date="2020-07" db="EMBL/GenBank/DDBJ databases">
        <title>Sequencing the genomes of 1000 actinobacteria strains.</title>
        <authorList>
            <person name="Klenk H.-P."/>
        </authorList>
    </citation>
    <scope>NUCLEOTIDE SEQUENCE [LARGE SCALE GENOMIC DNA]</scope>
    <source>
        <strain evidence="6 7">DSM 103164</strain>
    </source>
</reference>
<proteinExistence type="inferred from homology"/>
<evidence type="ECO:0000256" key="3">
    <source>
        <dbReference type="ARBA" id="ARBA00023082"/>
    </source>
</evidence>
<dbReference type="InterPro" id="IPR014284">
    <property type="entry name" value="RNA_pol_sigma-70_dom"/>
</dbReference>
<evidence type="ECO:0000313" key="7">
    <source>
        <dbReference type="Proteomes" id="UP000527616"/>
    </source>
</evidence>
<dbReference type="PANTHER" id="PTHR43133">
    <property type="entry name" value="RNA POLYMERASE ECF-TYPE SIGMA FACTO"/>
    <property type="match status" value="1"/>
</dbReference>
<feature type="domain" description="HTH luxR-type" evidence="5">
    <location>
        <begin position="144"/>
        <end position="202"/>
    </location>
</feature>
<dbReference type="InterPro" id="IPR000792">
    <property type="entry name" value="Tscrpt_reg_LuxR_C"/>
</dbReference>
<keyword evidence="3" id="KW-0731">Sigma factor</keyword>
<dbReference type="InterPro" id="IPR007627">
    <property type="entry name" value="RNA_pol_sigma70_r2"/>
</dbReference>
<evidence type="ECO:0000313" key="6">
    <source>
        <dbReference type="EMBL" id="NYI71023.1"/>
    </source>
</evidence>
<dbReference type="Gene3D" id="1.10.1740.10">
    <property type="match status" value="1"/>
</dbReference>
<dbReference type="GO" id="GO:0006352">
    <property type="term" value="P:DNA-templated transcription initiation"/>
    <property type="evidence" value="ECO:0007669"/>
    <property type="project" value="InterPro"/>
</dbReference>
<keyword evidence="4" id="KW-0804">Transcription</keyword>
<organism evidence="6 7">
    <name type="scientific">Naumannella cuiyingiana</name>
    <dbReference type="NCBI Taxonomy" id="1347891"/>
    <lineage>
        <taxon>Bacteria</taxon>
        <taxon>Bacillati</taxon>
        <taxon>Actinomycetota</taxon>
        <taxon>Actinomycetes</taxon>
        <taxon>Propionibacteriales</taxon>
        <taxon>Propionibacteriaceae</taxon>
        <taxon>Naumannella</taxon>
    </lineage>
</organism>
<dbReference type="NCBIfam" id="TIGR02937">
    <property type="entry name" value="sigma70-ECF"/>
    <property type="match status" value="1"/>
</dbReference>
<dbReference type="InterPro" id="IPR013324">
    <property type="entry name" value="RNA_pol_sigma_r3/r4-like"/>
</dbReference>
<dbReference type="SUPFAM" id="SSF88946">
    <property type="entry name" value="Sigma2 domain of RNA polymerase sigma factors"/>
    <property type="match status" value="1"/>
</dbReference>
<dbReference type="Proteomes" id="UP000527616">
    <property type="component" value="Unassembled WGS sequence"/>
</dbReference>
<dbReference type="CDD" id="cd06171">
    <property type="entry name" value="Sigma70_r4"/>
    <property type="match status" value="1"/>
</dbReference>
<evidence type="ECO:0000256" key="1">
    <source>
        <dbReference type="ARBA" id="ARBA00010641"/>
    </source>
</evidence>
<dbReference type="EMBL" id="JACBZS010000001">
    <property type="protein sequence ID" value="NYI71023.1"/>
    <property type="molecule type" value="Genomic_DNA"/>
</dbReference>
<keyword evidence="7" id="KW-1185">Reference proteome</keyword>
<dbReference type="AlphaFoldDB" id="A0A7Z0D995"/>
<name>A0A7Z0D995_9ACTN</name>
<dbReference type="SUPFAM" id="SSF88659">
    <property type="entry name" value="Sigma3 and sigma4 domains of RNA polymerase sigma factors"/>
    <property type="match status" value="1"/>
</dbReference>
<comment type="similarity">
    <text evidence="1">Belongs to the sigma-70 factor family. ECF subfamily.</text>
</comment>
<protein>
    <submittedName>
        <fullName evidence="6">RNA polymerase sigma-70 factor (ECF subfamily)</fullName>
    </submittedName>
</protein>
<dbReference type="InterPro" id="IPR039425">
    <property type="entry name" value="RNA_pol_sigma-70-like"/>
</dbReference>
<gene>
    <name evidence="6" type="ORF">GGQ54_001583</name>
</gene>
<dbReference type="Pfam" id="PF04542">
    <property type="entry name" value="Sigma70_r2"/>
    <property type="match status" value="1"/>
</dbReference>
<dbReference type="SMART" id="SM00421">
    <property type="entry name" value="HTH_LUXR"/>
    <property type="match status" value="1"/>
</dbReference>